<dbReference type="RefSeq" id="WP_184201515.1">
    <property type="nucleotide sequence ID" value="NZ_JACHGW010000004.1"/>
</dbReference>
<dbReference type="Proteomes" id="UP000520814">
    <property type="component" value="Unassembled WGS sequence"/>
</dbReference>
<evidence type="ECO:0000313" key="2">
    <source>
        <dbReference type="EMBL" id="MBB6052451.1"/>
    </source>
</evidence>
<dbReference type="AlphaFoldDB" id="A0A7W9STA7"/>
<feature type="transmembrane region" description="Helical" evidence="1">
    <location>
        <begin position="20"/>
        <end position="40"/>
    </location>
</feature>
<protein>
    <submittedName>
        <fullName evidence="2">ABC-type transport system involved in multi-copper enzyme maturation permease subunit</fullName>
    </submittedName>
</protein>
<accession>A0A7W9STA7</accession>
<dbReference type="Pfam" id="PF12730">
    <property type="entry name" value="ABC2_membrane_4"/>
    <property type="match status" value="1"/>
</dbReference>
<keyword evidence="1" id="KW-1133">Transmembrane helix</keyword>
<keyword evidence="1" id="KW-0812">Transmembrane</keyword>
<name>A0A7W9STA7_ARMRO</name>
<feature type="transmembrane region" description="Helical" evidence="1">
    <location>
        <begin position="100"/>
        <end position="127"/>
    </location>
</feature>
<feature type="transmembrane region" description="Helical" evidence="1">
    <location>
        <begin position="231"/>
        <end position="251"/>
    </location>
</feature>
<dbReference type="EMBL" id="JACHGW010000004">
    <property type="protein sequence ID" value="MBB6052451.1"/>
    <property type="molecule type" value="Genomic_DNA"/>
</dbReference>
<dbReference type="PANTHER" id="PTHR43471">
    <property type="entry name" value="ABC TRANSPORTER PERMEASE"/>
    <property type="match status" value="1"/>
</dbReference>
<evidence type="ECO:0000256" key="1">
    <source>
        <dbReference type="SAM" id="Phobius"/>
    </source>
</evidence>
<reference evidence="2 3" key="1">
    <citation type="submission" date="2020-08" db="EMBL/GenBank/DDBJ databases">
        <title>Genomic Encyclopedia of Type Strains, Phase IV (KMG-IV): sequencing the most valuable type-strain genomes for metagenomic binning, comparative biology and taxonomic classification.</title>
        <authorList>
            <person name="Goeker M."/>
        </authorList>
    </citation>
    <scope>NUCLEOTIDE SEQUENCE [LARGE SCALE GENOMIC DNA]</scope>
    <source>
        <strain evidence="2 3">DSM 23562</strain>
    </source>
</reference>
<keyword evidence="1" id="KW-0472">Membrane</keyword>
<comment type="caution">
    <text evidence="2">The sequence shown here is derived from an EMBL/GenBank/DDBJ whole genome shotgun (WGS) entry which is preliminary data.</text>
</comment>
<feature type="transmembrane region" description="Helical" evidence="1">
    <location>
        <begin position="55"/>
        <end position="79"/>
    </location>
</feature>
<sequence length="263" mass="29198">MADLFILKTSLLEALKPKRLFTAILMMLLPALAAVLWRMVVPTDRFDPAEAYNTLAAYFVFGFTLTILSVIYGTGALSAEIEGRTIVYLLTRPVPRWRLLLMKLIGAWVGITVTVSLSVLLLGLAVYGLKPEWPRMLSDLRIIPVGALAYSSLFLFFATVMARPLIWALLYGFGWENIASLIPSGFAKLSILSYLRTLAPHLKEIIGAQDSAEDVSNLLLRSNPFTVTQPVAWFTVSLVIVLCTGMALYFFTTREFVPREEGG</sequence>
<gene>
    <name evidence="2" type="ORF">HNQ39_004272</name>
</gene>
<keyword evidence="3" id="KW-1185">Reference proteome</keyword>
<evidence type="ECO:0000313" key="3">
    <source>
        <dbReference type="Proteomes" id="UP000520814"/>
    </source>
</evidence>
<proteinExistence type="predicted"/>
<organism evidence="2 3">
    <name type="scientific">Armatimonas rosea</name>
    <dbReference type="NCBI Taxonomy" id="685828"/>
    <lineage>
        <taxon>Bacteria</taxon>
        <taxon>Bacillati</taxon>
        <taxon>Armatimonadota</taxon>
        <taxon>Armatimonadia</taxon>
        <taxon>Armatimonadales</taxon>
        <taxon>Armatimonadaceae</taxon>
        <taxon>Armatimonas</taxon>
    </lineage>
</organism>
<feature type="transmembrane region" description="Helical" evidence="1">
    <location>
        <begin position="147"/>
        <end position="171"/>
    </location>
</feature>